<evidence type="ECO:0000256" key="3">
    <source>
        <dbReference type="SAM" id="Phobius"/>
    </source>
</evidence>
<keyword evidence="3" id="KW-1133">Transmembrane helix</keyword>
<dbReference type="InterPro" id="IPR036259">
    <property type="entry name" value="MFS_trans_sf"/>
</dbReference>
<feature type="transmembrane region" description="Helical" evidence="3">
    <location>
        <begin position="239"/>
        <end position="261"/>
    </location>
</feature>
<keyword evidence="2" id="KW-0736">Signalosome</keyword>
<feature type="transmembrane region" description="Helical" evidence="3">
    <location>
        <begin position="146"/>
        <end position="166"/>
    </location>
</feature>
<feature type="transmembrane region" description="Helical" evidence="3">
    <location>
        <begin position="122"/>
        <end position="140"/>
    </location>
</feature>
<evidence type="ECO:0000313" key="5">
    <source>
        <dbReference type="Proteomes" id="UP001164746"/>
    </source>
</evidence>
<feature type="transmembrane region" description="Helical" evidence="3">
    <location>
        <begin position="204"/>
        <end position="227"/>
    </location>
</feature>
<sequence>MEKAYDVNGVNGERVAQTRSDAVVTSSVDDAATPDVARQTSINDSQASVTVEEADTSGLPIDRGWAWVYQMRFQSNASQTAITNLIQNLVLSVTDRLTKTLRFELRTLFVMTIGLQRFSSRVAVCAGGLLTVIGYVISAYATDIAFLYFGMGVLGAATDLVAKIFFGFIADRKWIQRPVILASTSILLGTACHLARYMTNFITVLIFTLIAGVCCGQYISMYAVLLMDVIGVDKFKQSLGFGTLVHGVSVAIFFPVAGLVYPDTYDHQTPCTRIQTTTRPGVPGYIRPPDPVYPDTYDHQTRIHTTTRPGVPGYIRPPDPVYPDTYDHQTWCTRIHTTTRPGVPGYIRPPDLMYPDTYDHQTRCTRIHTTTRPGVPGCIRPPDPVYPGYIRPPDPVYPGYIRPPDPVYPGYIRPPDLVYSDTYDHQTWWCSGNQTLTMYTIFHRLLRDYTGSYVSSFHLYLSLKLNMKPVLVADEMFPEGANSYMDIEEAGGSSALLLDLAAQEKSVHADFFNDFEDLCDDDDLS</sequence>
<dbReference type="InterPro" id="IPR029391">
    <property type="entry name" value="CSN9_metazoa"/>
</dbReference>
<keyword evidence="3" id="KW-0472">Membrane</keyword>
<dbReference type="Gene3D" id="1.20.1250.20">
    <property type="entry name" value="MFS general substrate transporter like domains"/>
    <property type="match status" value="1"/>
</dbReference>
<organism evidence="4 5">
    <name type="scientific">Mya arenaria</name>
    <name type="common">Soft-shell clam</name>
    <dbReference type="NCBI Taxonomy" id="6604"/>
    <lineage>
        <taxon>Eukaryota</taxon>
        <taxon>Metazoa</taxon>
        <taxon>Spiralia</taxon>
        <taxon>Lophotrochozoa</taxon>
        <taxon>Mollusca</taxon>
        <taxon>Bivalvia</taxon>
        <taxon>Autobranchia</taxon>
        <taxon>Heteroconchia</taxon>
        <taxon>Euheterodonta</taxon>
        <taxon>Imparidentia</taxon>
        <taxon>Neoheterodontei</taxon>
        <taxon>Myida</taxon>
        <taxon>Myoidea</taxon>
        <taxon>Myidae</taxon>
        <taxon>Mya</taxon>
    </lineage>
</organism>
<keyword evidence="3" id="KW-0812">Transmembrane</keyword>
<dbReference type="PANTHER" id="PTHR28562">
    <property type="entry name" value="COP9 SIGNALOSOME COMPLEX SUBUNIT 9"/>
    <property type="match status" value="1"/>
</dbReference>
<feature type="transmembrane region" description="Helical" evidence="3">
    <location>
        <begin position="178"/>
        <end position="198"/>
    </location>
</feature>
<reference evidence="4" key="1">
    <citation type="submission" date="2022-11" db="EMBL/GenBank/DDBJ databases">
        <title>Centuries of genome instability and evolution in soft-shell clam transmissible cancer (bioRxiv).</title>
        <authorList>
            <person name="Hart S.F.M."/>
            <person name="Yonemitsu M.A."/>
            <person name="Giersch R.M."/>
            <person name="Beal B.F."/>
            <person name="Arriagada G."/>
            <person name="Davis B.W."/>
            <person name="Ostrander E.A."/>
            <person name="Goff S.P."/>
            <person name="Metzger M.J."/>
        </authorList>
    </citation>
    <scope>NUCLEOTIDE SEQUENCE</scope>
    <source>
        <strain evidence="4">MELC-2E11</strain>
        <tissue evidence="4">Siphon/mantle</tissue>
    </source>
</reference>
<accession>A0ABY7G2X6</accession>
<evidence type="ECO:0000256" key="1">
    <source>
        <dbReference type="ARBA" id="ARBA00009162"/>
    </source>
</evidence>
<protein>
    <submittedName>
        <fullName evidence="4">CSN9-like protein</fullName>
    </submittedName>
</protein>
<dbReference type="Pfam" id="PF15004">
    <property type="entry name" value="MYEOV2"/>
    <property type="match status" value="1"/>
</dbReference>
<name>A0ABY7G2X6_MYAAR</name>
<comment type="similarity">
    <text evidence="1">Belongs to the CSN9 family.</text>
</comment>
<keyword evidence="5" id="KW-1185">Reference proteome</keyword>
<proteinExistence type="inferred from homology"/>
<dbReference type="SUPFAM" id="SSF103473">
    <property type="entry name" value="MFS general substrate transporter"/>
    <property type="match status" value="1"/>
</dbReference>
<dbReference type="Proteomes" id="UP001164746">
    <property type="component" value="Chromosome 15"/>
</dbReference>
<evidence type="ECO:0000256" key="2">
    <source>
        <dbReference type="ARBA" id="ARBA00022790"/>
    </source>
</evidence>
<dbReference type="EMBL" id="CP111026">
    <property type="protein sequence ID" value="WAR27619.1"/>
    <property type="molecule type" value="Genomic_DNA"/>
</dbReference>
<evidence type="ECO:0000313" key="4">
    <source>
        <dbReference type="EMBL" id="WAR27619.1"/>
    </source>
</evidence>
<gene>
    <name evidence="4" type="ORF">MAR_013323</name>
</gene>